<gene>
    <name evidence="2" type="ORF">ACE41H_15370</name>
</gene>
<keyword evidence="1" id="KW-1133">Transmembrane helix</keyword>
<name>A0ABV5AVA1_9BACL</name>
<accession>A0ABV5AVA1</accession>
<dbReference type="EMBL" id="JBHHMI010000013">
    <property type="protein sequence ID" value="MFB5268147.1"/>
    <property type="molecule type" value="Genomic_DNA"/>
</dbReference>
<evidence type="ECO:0000313" key="3">
    <source>
        <dbReference type="Proteomes" id="UP001580346"/>
    </source>
</evidence>
<proteinExistence type="predicted"/>
<dbReference type="Proteomes" id="UP001580346">
    <property type="component" value="Unassembled WGS sequence"/>
</dbReference>
<evidence type="ECO:0000313" key="2">
    <source>
        <dbReference type="EMBL" id="MFB5268147.1"/>
    </source>
</evidence>
<evidence type="ECO:0000256" key="1">
    <source>
        <dbReference type="SAM" id="Phobius"/>
    </source>
</evidence>
<keyword evidence="3" id="KW-1185">Reference proteome</keyword>
<dbReference type="RefSeq" id="WP_375356296.1">
    <property type="nucleotide sequence ID" value="NZ_JBHHMI010000013.1"/>
</dbReference>
<keyword evidence="1" id="KW-0472">Membrane</keyword>
<feature type="transmembrane region" description="Helical" evidence="1">
    <location>
        <begin position="15"/>
        <end position="35"/>
    </location>
</feature>
<protein>
    <submittedName>
        <fullName evidence="2">DUF4320 family protein</fullName>
    </submittedName>
</protein>
<sequence>MLSFLRRFINQRGDITGVSVAVTVLILSVLAYFYVDLSGMWNTHRKLAIAGDEALKVMQAEGGFDSSTRQLFMEMARAQGLDTSLITVTGTPKRVQRWGRVEIEASMQYTLQAFKPVGYGEITVTIPMSSYGIVSTYFREGS</sequence>
<keyword evidence="1" id="KW-0812">Transmembrane</keyword>
<dbReference type="InterPro" id="IPR025469">
    <property type="entry name" value="DUF4320"/>
</dbReference>
<reference evidence="2 3" key="1">
    <citation type="submission" date="2024-09" db="EMBL/GenBank/DDBJ databases">
        <title>Paenibacillus zeirhizospherea sp. nov., isolated from surface of the maize (Zea mays) roots in a horticulture field, Hungary.</title>
        <authorList>
            <person name="Marton D."/>
            <person name="Farkas M."/>
            <person name="Bedics A."/>
            <person name="Toth E."/>
            <person name="Tancsics A."/>
            <person name="Boka K."/>
            <person name="Maroti G."/>
            <person name="Kriszt B."/>
            <person name="Cserhati M."/>
        </authorList>
    </citation>
    <scope>NUCLEOTIDE SEQUENCE [LARGE SCALE GENOMIC DNA]</scope>
    <source>
        <strain evidence="2 3">KCTC 33519</strain>
    </source>
</reference>
<comment type="caution">
    <text evidence="2">The sequence shown here is derived from an EMBL/GenBank/DDBJ whole genome shotgun (WGS) entry which is preliminary data.</text>
</comment>
<dbReference type="Pfam" id="PF14208">
    <property type="entry name" value="DUF4320"/>
    <property type="match status" value="1"/>
</dbReference>
<organism evidence="2 3">
    <name type="scientific">Paenibacillus enshidis</name>
    <dbReference type="NCBI Taxonomy" id="1458439"/>
    <lineage>
        <taxon>Bacteria</taxon>
        <taxon>Bacillati</taxon>
        <taxon>Bacillota</taxon>
        <taxon>Bacilli</taxon>
        <taxon>Bacillales</taxon>
        <taxon>Paenibacillaceae</taxon>
        <taxon>Paenibacillus</taxon>
    </lineage>
</organism>